<accession>A0A1S8A9D0</accession>
<sequence length="50" mass="4809">MGSQDGIARLQDWQAKMNEGRESACQTGGGSGGSVGGGSGVGAGLIGARE</sequence>
<gene>
    <name evidence="2" type="ORF">SAMD00023353_4300240</name>
</gene>
<reference evidence="2" key="1">
    <citation type="submission" date="2016-03" db="EMBL/GenBank/DDBJ databases">
        <title>Draft genome sequence of Rosellinia necatrix.</title>
        <authorList>
            <person name="Kanematsu S."/>
        </authorList>
    </citation>
    <scope>NUCLEOTIDE SEQUENCE [LARGE SCALE GENOMIC DNA]</scope>
    <source>
        <strain evidence="2">W97</strain>
    </source>
</reference>
<dbReference type="Proteomes" id="UP000054516">
    <property type="component" value="Unassembled WGS sequence"/>
</dbReference>
<dbReference type="EMBL" id="DF977488">
    <property type="protein sequence ID" value="GAW26681.1"/>
    <property type="molecule type" value="Genomic_DNA"/>
</dbReference>
<feature type="compositionally biased region" description="Gly residues" evidence="1">
    <location>
        <begin position="27"/>
        <end position="50"/>
    </location>
</feature>
<evidence type="ECO:0000313" key="3">
    <source>
        <dbReference type="Proteomes" id="UP000054516"/>
    </source>
</evidence>
<organism evidence="2">
    <name type="scientific">Rosellinia necatrix</name>
    <name type="common">White root-rot fungus</name>
    <dbReference type="NCBI Taxonomy" id="77044"/>
    <lineage>
        <taxon>Eukaryota</taxon>
        <taxon>Fungi</taxon>
        <taxon>Dikarya</taxon>
        <taxon>Ascomycota</taxon>
        <taxon>Pezizomycotina</taxon>
        <taxon>Sordariomycetes</taxon>
        <taxon>Xylariomycetidae</taxon>
        <taxon>Xylariales</taxon>
        <taxon>Xylariaceae</taxon>
        <taxon>Rosellinia</taxon>
    </lineage>
</organism>
<dbReference type="AlphaFoldDB" id="A0A1S8A9D0"/>
<evidence type="ECO:0000313" key="2">
    <source>
        <dbReference type="EMBL" id="GAW26681.1"/>
    </source>
</evidence>
<proteinExistence type="predicted"/>
<evidence type="ECO:0000256" key="1">
    <source>
        <dbReference type="SAM" id="MobiDB-lite"/>
    </source>
</evidence>
<feature type="region of interest" description="Disordered" evidence="1">
    <location>
        <begin position="18"/>
        <end position="50"/>
    </location>
</feature>
<name>A0A1S8A9D0_ROSNE</name>
<keyword evidence="3" id="KW-1185">Reference proteome</keyword>
<protein>
    <submittedName>
        <fullName evidence="2">Uncharacterized protein</fullName>
    </submittedName>
</protein>